<keyword evidence="1" id="KW-0863">Zinc-finger</keyword>
<dbReference type="Gene3D" id="3.30.40.10">
    <property type="entry name" value="Zinc/RING finger domain, C3HC4 (zinc finger)"/>
    <property type="match status" value="1"/>
</dbReference>
<proteinExistence type="predicted"/>
<accession>A0A6A7BWQ5</accession>
<dbReference type="SUPFAM" id="SSF57850">
    <property type="entry name" value="RING/U-box"/>
    <property type="match status" value="1"/>
</dbReference>
<evidence type="ECO:0000256" key="2">
    <source>
        <dbReference type="SAM" id="MobiDB-lite"/>
    </source>
</evidence>
<feature type="domain" description="RING-type" evidence="3">
    <location>
        <begin position="51"/>
        <end position="96"/>
    </location>
</feature>
<dbReference type="InterPro" id="IPR013083">
    <property type="entry name" value="Znf_RING/FYVE/PHD"/>
</dbReference>
<dbReference type="CDD" id="cd16448">
    <property type="entry name" value="RING-H2"/>
    <property type="match status" value="1"/>
</dbReference>
<feature type="region of interest" description="Disordered" evidence="2">
    <location>
        <begin position="149"/>
        <end position="169"/>
    </location>
</feature>
<organism evidence="4 5">
    <name type="scientific">Piedraia hortae CBS 480.64</name>
    <dbReference type="NCBI Taxonomy" id="1314780"/>
    <lineage>
        <taxon>Eukaryota</taxon>
        <taxon>Fungi</taxon>
        <taxon>Dikarya</taxon>
        <taxon>Ascomycota</taxon>
        <taxon>Pezizomycotina</taxon>
        <taxon>Dothideomycetes</taxon>
        <taxon>Dothideomycetidae</taxon>
        <taxon>Capnodiales</taxon>
        <taxon>Piedraiaceae</taxon>
        <taxon>Piedraia</taxon>
    </lineage>
</organism>
<keyword evidence="1" id="KW-0479">Metal-binding</keyword>
<dbReference type="PROSITE" id="PS50089">
    <property type="entry name" value="ZF_RING_2"/>
    <property type="match status" value="1"/>
</dbReference>
<dbReference type="GO" id="GO:0008270">
    <property type="term" value="F:zinc ion binding"/>
    <property type="evidence" value="ECO:0007669"/>
    <property type="project" value="UniProtKB-KW"/>
</dbReference>
<evidence type="ECO:0000256" key="1">
    <source>
        <dbReference type="PROSITE-ProRule" id="PRU00175"/>
    </source>
</evidence>
<reference evidence="4" key="1">
    <citation type="journal article" date="2020" name="Stud. Mycol.">
        <title>101 Dothideomycetes genomes: a test case for predicting lifestyles and emergence of pathogens.</title>
        <authorList>
            <person name="Haridas S."/>
            <person name="Albert R."/>
            <person name="Binder M."/>
            <person name="Bloem J."/>
            <person name="Labutti K."/>
            <person name="Salamov A."/>
            <person name="Andreopoulos B."/>
            <person name="Baker S."/>
            <person name="Barry K."/>
            <person name="Bills G."/>
            <person name="Bluhm B."/>
            <person name="Cannon C."/>
            <person name="Castanera R."/>
            <person name="Culley D."/>
            <person name="Daum C."/>
            <person name="Ezra D."/>
            <person name="Gonzalez J."/>
            <person name="Henrissat B."/>
            <person name="Kuo A."/>
            <person name="Liang C."/>
            <person name="Lipzen A."/>
            <person name="Lutzoni F."/>
            <person name="Magnuson J."/>
            <person name="Mondo S."/>
            <person name="Nolan M."/>
            <person name="Ohm R."/>
            <person name="Pangilinan J."/>
            <person name="Park H.-J."/>
            <person name="Ramirez L."/>
            <person name="Alfaro M."/>
            <person name="Sun H."/>
            <person name="Tritt A."/>
            <person name="Yoshinaga Y."/>
            <person name="Zwiers L.-H."/>
            <person name="Turgeon B."/>
            <person name="Goodwin S."/>
            <person name="Spatafora J."/>
            <person name="Crous P."/>
            <person name="Grigoriev I."/>
        </authorList>
    </citation>
    <scope>NUCLEOTIDE SEQUENCE</scope>
    <source>
        <strain evidence="4">CBS 480.64</strain>
    </source>
</reference>
<dbReference type="AlphaFoldDB" id="A0A6A7BWQ5"/>
<dbReference type="EMBL" id="MU005988">
    <property type="protein sequence ID" value="KAF2859786.1"/>
    <property type="molecule type" value="Genomic_DNA"/>
</dbReference>
<dbReference type="InterPro" id="IPR001841">
    <property type="entry name" value="Znf_RING"/>
</dbReference>
<evidence type="ECO:0000313" key="4">
    <source>
        <dbReference type="EMBL" id="KAF2859786.1"/>
    </source>
</evidence>
<keyword evidence="5" id="KW-1185">Reference proteome</keyword>
<dbReference type="Proteomes" id="UP000799421">
    <property type="component" value="Unassembled WGS sequence"/>
</dbReference>
<name>A0A6A7BWQ5_9PEZI</name>
<feature type="compositionally biased region" description="Acidic residues" evidence="2">
    <location>
        <begin position="159"/>
        <end position="169"/>
    </location>
</feature>
<evidence type="ECO:0000313" key="5">
    <source>
        <dbReference type="Proteomes" id="UP000799421"/>
    </source>
</evidence>
<sequence>MADYHPPPQGYSSWCTYWEEKYPEEHPFDVDMVPHFFDQLDPASMPAEAACPICMILYHETPGEAVVNLPCEVGHTVHWQCAFHWFNQSPTCPYDRKIVMNKGNFTLPMMEFNGYYQYDGNFYEHDDDNVEDESSDSEDCAEISIQADNDNAVDRDQDMSSDDDAATDPEVDEVYVAIRDNFPPPQENEVNGDQDYPDIGGLTYEGLRRLLNEARELFDSQNTWM</sequence>
<gene>
    <name evidence="4" type="ORF">K470DRAFT_271213</name>
</gene>
<dbReference type="Pfam" id="PF13639">
    <property type="entry name" value="zf-RING_2"/>
    <property type="match status" value="1"/>
</dbReference>
<protein>
    <recommendedName>
        <fullName evidence="3">RING-type domain-containing protein</fullName>
    </recommendedName>
</protein>
<keyword evidence="1" id="KW-0862">Zinc</keyword>
<evidence type="ECO:0000259" key="3">
    <source>
        <dbReference type="PROSITE" id="PS50089"/>
    </source>
</evidence>